<dbReference type="VEuPathDB" id="FungiDB:PLEOSDRAFT_165457"/>
<dbReference type="Proteomes" id="UP000027073">
    <property type="component" value="Unassembled WGS sequence"/>
</dbReference>
<dbReference type="InParanoid" id="A0A067NYW1"/>
<organism evidence="1 2">
    <name type="scientific">Pleurotus ostreatus (strain PC15)</name>
    <name type="common">Oyster mushroom</name>
    <dbReference type="NCBI Taxonomy" id="1137138"/>
    <lineage>
        <taxon>Eukaryota</taxon>
        <taxon>Fungi</taxon>
        <taxon>Dikarya</taxon>
        <taxon>Basidiomycota</taxon>
        <taxon>Agaricomycotina</taxon>
        <taxon>Agaricomycetes</taxon>
        <taxon>Agaricomycetidae</taxon>
        <taxon>Agaricales</taxon>
        <taxon>Pleurotineae</taxon>
        <taxon>Pleurotaceae</taxon>
        <taxon>Pleurotus</taxon>
    </lineage>
</organism>
<evidence type="ECO:0000313" key="2">
    <source>
        <dbReference type="Proteomes" id="UP000027073"/>
    </source>
</evidence>
<sequence>MVDHTCIVIDRSNGEPLGFSFLSSVADSTVAELLDNTKSSWPARSPATRPQDLSQNKAAVLQRTPEAGICAATLSRFSQASIQARAMSLSYGMSIKPFGYEHQLMVMLEEDGCTIEV</sequence>
<protein>
    <submittedName>
        <fullName evidence="1">Uncharacterized protein</fullName>
    </submittedName>
</protein>
<name>A0A067NYW1_PLEO1</name>
<dbReference type="EMBL" id="KL198005">
    <property type="protein sequence ID" value="KDQ32185.1"/>
    <property type="molecule type" value="Genomic_DNA"/>
</dbReference>
<accession>A0A067NYW1</accession>
<dbReference type="AlphaFoldDB" id="A0A067NYW1"/>
<proteinExistence type="predicted"/>
<dbReference type="HOGENOM" id="CLU_2085779_0_0_1"/>
<gene>
    <name evidence="1" type="ORF">PLEOSDRAFT_165457</name>
</gene>
<reference evidence="2" key="1">
    <citation type="journal article" date="2014" name="Proc. Natl. Acad. Sci. U.S.A.">
        <title>Extensive sampling of basidiomycete genomes demonstrates inadequacy of the white-rot/brown-rot paradigm for wood decay fungi.</title>
        <authorList>
            <person name="Riley R."/>
            <person name="Salamov A.A."/>
            <person name="Brown D.W."/>
            <person name="Nagy L.G."/>
            <person name="Floudas D."/>
            <person name="Held B.W."/>
            <person name="Levasseur A."/>
            <person name="Lombard V."/>
            <person name="Morin E."/>
            <person name="Otillar R."/>
            <person name="Lindquist E.A."/>
            <person name="Sun H."/>
            <person name="LaButti K.M."/>
            <person name="Schmutz J."/>
            <person name="Jabbour D."/>
            <person name="Luo H."/>
            <person name="Baker S.E."/>
            <person name="Pisabarro A.G."/>
            <person name="Walton J.D."/>
            <person name="Blanchette R.A."/>
            <person name="Henrissat B."/>
            <person name="Martin F."/>
            <person name="Cullen D."/>
            <person name="Hibbett D.S."/>
            <person name="Grigoriev I.V."/>
        </authorList>
    </citation>
    <scope>NUCLEOTIDE SEQUENCE [LARGE SCALE GENOMIC DNA]</scope>
    <source>
        <strain evidence="2">PC15</strain>
    </source>
</reference>
<evidence type="ECO:0000313" key="1">
    <source>
        <dbReference type="EMBL" id="KDQ32185.1"/>
    </source>
</evidence>